<evidence type="ECO:0000259" key="2">
    <source>
        <dbReference type="Pfam" id="PF01145"/>
    </source>
</evidence>
<dbReference type="OrthoDB" id="53394at2157"/>
<feature type="domain" description="DZANK-type" evidence="3">
    <location>
        <begin position="4"/>
        <end position="47"/>
    </location>
</feature>
<dbReference type="InterPro" id="IPR036013">
    <property type="entry name" value="Band_7/SPFH_dom_sf"/>
</dbReference>
<accession>A0A202E3R4</accession>
<dbReference type="Pfam" id="PF12773">
    <property type="entry name" value="DZR"/>
    <property type="match status" value="1"/>
</dbReference>
<feature type="compositionally biased region" description="Basic and acidic residues" evidence="1">
    <location>
        <begin position="287"/>
        <end position="339"/>
    </location>
</feature>
<evidence type="ECO:0000313" key="5">
    <source>
        <dbReference type="Proteomes" id="UP000196084"/>
    </source>
</evidence>
<dbReference type="Proteomes" id="UP000196084">
    <property type="component" value="Unassembled WGS sequence"/>
</dbReference>
<proteinExistence type="predicted"/>
<feature type="compositionally biased region" description="Basic and acidic residues" evidence="1">
    <location>
        <begin position="387"/>
        <end position="426"/>
    </location>
</feature>
<comment type="caution">
    <text evidence="4">The sequence shown here is derived from an EMBL/GenBank/DDBJ whole genome shotgun (WGS) entry which is preliminary data.</text>
</comment>
<feature type="compositionally biased region" description="Basic and acidic residues" evidence="1">
    <location>
        <begin position="346"/>
        <end position="374"/>
    </location>
</feature>
<sequence>MTICPDCGTELPDAANFCRDCGCSVSESCPSCGDSVSASGSFCPSCGESLDARSDNKSTNDSESGPIQLRPTELARRVDGAALQSGGFLNRLRQKEEISIEEGTRALLLEDGSVTEEIGPGNHTLDSLGQKIVDFRTGQDRSVVLVPDGNTVLTLPIEGVRTASEYPVDVTVELVFTLEDTEQFFTSMVTDRDAVTTDTLERLLGDAVRGELAATLSSYEHEELYGNRELTATLQSDVAQQCQAIFERNGLALVDLRSFEYEDDRDEIREGKKDVEIRAETEDLEDRRAELDRRERERDTSDTVHDEKQRVRRETTKQSADHQIETQDLEYDHEKDDMQRRHRHTAEREQVEHEEHAKTTRKENEVDRRDLEHEQDITEIEDLIDVKSKKDQQKLDREQREQDLEMEKERHEVEVEKEQLEARDDVDLGTLASMDGVDESVAELAEMEKAGNLSPAQLEALGAQDSDELAKARQEANSAEKERQRVDDQKEFREEMKEMMGDSMDRMQETTESAMDNMGETGRAAAEDTSDNVIIPDAGGSSGGDTTIVQGGDGGGSNSGSGTTSETDVVCPSCETAVPAENDFCTNCGENI</sequence>
<dbReference type="InterPro" id="IPR001107">
    <property type="entry name" value="Band_7"/>
</dbReference>
<dbReference type="InterPro" id="IPR025874">
    <property type="entry name" value="DZR"/>
</dbReference>
<feature type="compositionally biased region" description="Basic and acidic residues" evidence="1">
    <location>
        <begin position="468"/>
        <end position="509"/>
    </location>
</feature>
<organism evidence="4 5">
    <name type="scientific">Natronolimnobius baerhuensis</name>
    <dbReference type="NCBI Taxonomy" id="253108"/>
    <lineage>
        <taxon>Archaea</taxon>
        <taxon>Methanobacteriati</taxon>
        <taxon>Methanobacteriota</taxon>
        <taxon>Stenosarchaea group</taxon>
        <taxon>Halobacteria</taxon>
        <taxon>Halobacteriales</taxon>
        <taxon>Natrialbaceae</taxon>
        <taxon>Natronolimnobius</taxon>
    </lineage>
</organism>
<feature type="domain" description="Band 7" evidence="2">
    <location>
        <begin position="99"/>
        <end position="257"/>
    </location>
</feature>
<evidence type="ECO:0000256" key="1">
    <source>
        <dbReference type="SAM" id="MobiDB-lite"/>
    </source>
</evidence>
<protein>
    <submittedName>
        <fullName evidence="4">Uncharacterized protein</fullName>
    </submittedName>
</protein>
<gene>
    <name evidence="4" type="ORF">B2G88_18720</name>
</gene>
<dbReference type="RefSeq" id="WP_087715646.1">
    <property type="nucleotide sequence ID" value="NZ_MWPH01000006.1"/>
</dbReference>
<evidence type="ECO:0000259" key="3">
    <source>
        <dbReference type="Pfam" id="PF12773"/>
    </source>
</evidence>
<dbReference type="Gene3D" id="3.30.479.30">
    <property type="entry name" value="Band 7 domain"/>
    <property type="match status" value="1"/>
</dbReference>
<feature type="region of interest" description="Disordered" evidence="1">
    <location>
        <begin position="387"/>
        <end position="568"/>
    </location>
</feature>
<feature type="region of interest" description="Disordered" evidence="1">
    <location>
        <begin position="287"/>
        <end position="374"/>
    </location>
</feature>
<name>A0A202E3R4_9EURY</name>
<dbReference type="EMBL" id="MWPH01000006">
    <property type="protein sequence ID" value="OVE82828.1"/>
    <property type="molecule type" value="Genomic_DNA"/>
</dbReference>
<dbReference type="Pfam" id="PF01145">
    <property type="entry name" value="Band_7"/>
    <property type="match status" value="1"/>
</dbReference>
<keyword evidence="5" id="KW-1185">Reference proteome</keyword>
<evidence type="ECO:0000313" key="4">
    <source>
        <dbReference type="EMBL" id="OVE82828.1"/>
    </source>
</evidence>
<dbReference type="SUPFAM" id="SSF117892">
    <property type="entry name" value="Band 7/SPFH domain"/>
    <property type="match status" value="1"/>
</dbReference>
<dbReference type="AlphaFoldDB" id="A0A202E3R4"/>
<reference evidence="4 5" key="1">
    <citation type="submission" date="2017-02" db="EMBL/GenBank/DDBJ databases">
        <title>Natronthermophilus aegyptiacus gen. nov.,sp. nov., an aerobic, extremely halophilic alkalithermophilic archaeon isolated from the athalassohaline Wadi An Natrun, Egypt.</title>
        <authorList>
            <person name="Zhao B."/>
        </authorList>
    </citation>
    <scope>NUCLEOTIDE SEQUENCE [LARGE SCALE GENOMIC DNA]</scope>
    <source>
        <strain evidence="4 5">CGMCC 1.3597</strain>
    </source>
</reference>